<organism evidence="3 4">
    <name type="scientific">Desulfofarcimen acetoxidans (strain ATCC 49208 / DSM 771 / KCTC 5769 / VKM B-1644 / 5575)</name>
    <name type="common">Desulfotomaculum acetoxidans</name>
    <dbReference type="NCBI Taxonomy" id="485916"/>
    <lineage>
        <taxon>Bacteria</taxon>
        <taxon>Bacillati</taxon>
        <taxon>Bacillota</taxon>
        <taxon>Clostridia</taxon>
        <taxon>Eubacteriales</taxon>
        <taxon>Peptococcaceae</taxon>
        <taxon>Desulfofarcimen</taxon>
    </lineage>
</organism>
<keyword evidence="3" id="KW-0645">Protease</keyword>
<dbReference type="GO" id="GO:0008233">
    <property type="term" value="F:peptidase activity"/>
    <property type="evidence" value="ECO:0007669"/>
    <property type="project" value="UniProtKB-KW"/>
</dbReference>
<dbReference type="NCBIfam" id="TIGR01382">
    <property type="entry name" value="PfpI"/>
    <property type="match status" value="1"/>
</dbReference>
<keyword evidence="4" id="KW-1185">Reference proteome</keyword>
<dbReference type="STRING" id="485916.Dtox_1190"/>
<feature type="domain" description="DJ-1/PfpI" evidence="2">
    <location>
        <begin position="3"/>
        <end position="167"/>
    </location>
</feature>
<dbReference type="PANTHER" id="PTHR42733">
    <property type="entry name" value="DJ-1 PROTEIN"/>
    <property type="match status" value="1"/>
</dbReference>
<evidence type="ECO:0000259" key="2">
    <source>
        <dbReference type="Pfam" id="PF01965"/>
    </source>
</evidence>
<evidence type="ECO:0000256" key="1">
    <source>
        <dbReference type="ARBA" id="ARBA00008542"/>
    </source>
</evidence>
<proteinExistence type="inferred from homology"/>
<dbReference type="Pfam" id="PF01965">
    <property type="entry name" value="DJ-1_PfpI"/>
    <property type="match status" value="1"/>
</dbReference>
<name>C8W593_DESAS</name>
<dbReference type="eggNOG" id="COG0693">
    <property type="taxonomic scope" value="Bacteria"/>
</dbReference>
<dbReference type="SUPFAM" id="SSF52317">
    <property type="entry name" value="Class I glutamine amidotransferase-like"/>
    <property type="match status" value="1"/>
</dbReference>
<protein>
    <submittedName>
        <fullName evidence="3">Intracellular protease, PfpI family</fullName>
    </submittedName>
</protein>
<dbReference type="PROSITE" id="PS51276">
    <property type="entry name" value="PEPTIDASE_C56_PFPI"/>
    <property type="match status" value="1"/>
</dbReference>
<dbReference type="MEROPS" id="C56.001"/>
<reference evidence="3 4" key="1">
    <citation type="journal article" date="2009" name="Stand. Genomic Sci.">
        <title>Complete genome sequence of Desulfotomaculum acetoxidans type strain (5575).</title>
        <authorList>
            <person name="Spring S."/>
            <person name="Lapidus A."/>
            <person name="Schroder M."/>
            <person name="Gleim D."/>
            <person name="Sims D."/>
            <person name="Meincke L."/>
            <person name="Glavina Del Rio T."/>
            <person name="Tice H."/>
            <person name="Copeland A."/>
            <person name="Cheng J.F."/>
            <person name="Lucas S."/>
            <person name="Chen F."/>
            <person name="Nolan M."/>
            <person name="Bruce D."/>
            <person name="Goodwin L."/>
            <person name="Pitluck S."/>
            <person name="Ivanova N."/>
            <person name="Mavromatis K."/>
            <person name="Mikhailova N."/>
            <person name="Pati A."/>
            <person name="Chen A."/>
            <person name="Palaniappan K."/>
            <person name="Land M."/>
            <person name="Hauser L."/>
            <person name="Chang Y.J."/>
            <person name="Jeffries C.D."/>
            <person name="Chain P."/>
            <person name="Saunders E."/>
            <person name="Brettin T."/>
            <person name="Detter J.C."/>
            <person name="Goker M."/>
            <person name="Bristow J."/>
            <person name="Eisen J.A."/>
            <person name="Markowitz V."/>
            <person name="Hugenholtz P."/>
            <person name="Kyrpides N.C."/>
            <person name="Klenk H.P."/>
            <person name="Han C."/>
        </authorList>
    </citation>
    <scope>NUCLEOTIDE SEQUENCE [LARGE SCALE GENOMIC DNA]</scope>
    <source>
        <strain evidence="4">ATCC 49208 / DSM 771 / VKM B-1644</strain>
    </source>
</reference>
<dbReference type="CDD" id="cd03134">
    <property type="entry name" value="GATase1_PfpI_like"/>
    <property type="match status" value="1"/>
</dbReference>
<comment type="similarity">
    <text evidence="1">Belongs to the peptidase C56 family.</text>
</comment>
<dbReference type="InterPro" id="IPR006286">
    <property type="entry name" value="C56_PfpI-like"/>
</dbReference>
<dbReference type="KEGG" id="dae:Dtox_1190"/>
<dbReference type="RefSeq" id="WP_015756790.1">
    <property type="nucleotide sequence ID" value="NC_013216.1"/>
</dbReference>
<dbReference type="InterPro" id="IPR029062">
    <property type="entry name" value="Class_I_gatase-like"/>
</dbReference>
<evidence type="ECO:0000313" key="4">
    <source>
        <dbReference type="Proteomes" id="UP000002217"/>
    </source>
</evidence>
<dbReference type="GO" id="GO:0006508">
    <property type="term" value="P:proteolysis"/>
    <property type="evidence" value="ECO:0007669"/>
    <property type="project" value="UniProtKB-KW"/>
</dbReference>
<gene>
    <name evidence="3" type="ordered locus">Dtox_1190</name>
</gene>
<dbReference type="OrthoDB" id="9800516at2"/>
<accession>C8W593</accession>
<sequence>MSKEIALLVEDNYNELEFWYPYFRFQEAGFQVNIIGSGRKQSYLGKSGAMPVAEDFSADKVKAEQFTAVIVPGGYAPDLMRLSEPMITLVREAYEQGKVVASICHGAWMLISAGIIKGKKATCCPHIKDDVKNAGAEYINEEVIVDGKVVTSRIPDDLPAFCKAILSLLG</sequence>
<dbReference type="AlphaFoldDB" id="C8W593"/>
<dbReference type="InterPro" id="IPR002818">
    <property type="entry name" value="DJ-1/PfpI"/>
</dbReference>
<dbReference type="Gene3D" id="3.40.50.880">
    <property type="match status" value="1"/>
</dbReference>
<dbReference type="Proteomes" id="UP000002217">
    <property type="component" value="Chromosome"/>
</dbReference>
<evidence type="ECO:0000313" key="3">
    <source>
        <dbReference type="EMBL" id="ACV62075.1"/>
    </source>
</evidence>
<dbReference type="EMBL" id="CP001720">
    <property type="protein sequence ID" value="ACV62075.1"/>
    <property type="molecule type" value="Genomic_DNA"/>
</dbReference>
<dbReference type="HOGENOM" id="CLU_000445_44_4_9"/>
<keyword evidence="3" id="KW-0378">Hydrolase</keyword>